<dbReference type="Gene3D" id="1.10.443.10">
    <property type="entry name" value="Intergrase catalytic core"/>
    <property type="match status" value="1"/>
</dbReference>
<dbReference type="SUPFAM" id="SSF56349">
    <property type="entry name" value="DNA breaking-rejoining enzymes"/>
    <property type="match status" value="1"/>
</dbReference>
<feature type="domain" description="Tyr recombinase" evidence="2">
    <location>
        <begin position="9"/>
        <end position="54"/>
    </location>
</feature>
<proteinExistence type="predicted"/>
<dbReference type="Proteomes" id="UP000195897">
    <property type="component" value="Unassembled WGS sequence"/>
</dbReference>
<name>A0A1Y4L4Q3_9FIRM</name>
<organism evidence="3 4">
    <name type="scientific">Butyricicoccus pullicaecorum</name>
    <dbReference type="NCBI Taxonomy" id="501571"/>
    <lineage>
        <taxon>Bacteria</taxon>
        <taxon>Bacillati</taxon>
        <taxon>Bacillota</taxon>
        <taxon>Clostridia</taxon>
        <taxon>Eubacteriales</taxon>
        <taxon>Butyricicoccaceae</taxon>
        <taxon>Butyricicoccus</taxon>
    </lineage>
</organism>
<evidence type="ECO:0000313" key="3">
    <source>
        <dbReference type="EMBL" id="OUP51765.1"/>
    </source>
</evidence>
<evidence type="ECO:0000256" key="1">
    <source>
        <dbReference type="ARBA" id="ARBA00023172"/>
    </source>
</evidence>
<dbReference type="InterPro" id="IPR002104">
    <property type="entry name" value="Integrase_catalytic"/>
</dbReference>
<dbReference type="EMBL" id="NFKK01000017">
    <property type="protein sequence ID" value="OUP51765.1"/>
    <property type="molecule type" value="Genomic_DNA"/>
</dbReference>
<dbReference type="GO" id="GO:0015074">
    <property type="term" value="P:DNA integration"/>
    <property type="evidence" value="ECO:0007669"/>
    <property type="project" value="InterPro"/>
</dbReference>
<evidence type="ECO:0000259" key="2">
    <source>
        <dbReference type="Pfam" id="PF00589"/>
    </source>
</evidence>
<dbReference type="GO" id="GO:0006310">
    <property type="term" value="P:DNA recombination"/>
    <property type="evidence" value="ECO:0007669"/>
    <property type="project" value="UniProtKB-KW"/>
</dbReference>
<dbReference type="AlphaFoldDB" id="A0A1Y4L4Q3"/>
<dbReference type="GO" id="GO:0003677">
    <property type="term" value="F:DNA binding"/>
    <property type="evidence" value="ECO:0007669"/>
    <property type="project" value="InterPro"/>
</dbReference>
<comment type="caution">
    <text evidence="3">The sequence shown here is derived from an EMBL/GenBank/DDBJ whole genome shotgun (WGS) entry which is preliminary data.</text>
</comment>
<gene>
    <name evidence="3" type="ORF">B5F17_11580</name>
</gene>
<evidence type="ECO:0000313" key="4">
    <source>
        <dbReference type="Proteomes" id="UP000195897"/>
    </source>
</evidence>
<reference evidence="4" key="1">
    <citation type="submission" date="2017-04" db="EMBL/GenBank/DDBJ databases">
        <title>Function of individual gut microbiota members based on whole genome sequencing of pure cultures obtained from chicken caecum.</title>
        <authorList>
            <person name="Medvecky M."/>
            <person name="Cejkova D."/>
            <person name="Polansky O."/>
            <person name="Karasova D."/>
            <person name="Kubasova T."/>
            <person name="Cizek A."/>
            <person name="Rychlik I."/>
        </authorList>
    </citation>
    <scope>NUCLEOTIDE SEQUENCE [LARGE SCALE GENOMIC DNA]</scope>
    <source>
        <strain evidence="4">An180</strain>
    </source>
</reference>
<protein>
    <recommendedName>
        <fullName evidence="2">Tyr recombinase domain-containing protein</fullName>
    </recommendedName>
</protein>
<dbReference type="InterPro" id="IPR011010">
    <property type="entry name" value="DNA_brk_join_enz"/>
</dbReference>
<dbReference type="Pfam" id="PF00589">
    <property type="entry name" value="Phage_integrase"/>
    <property type="match status" value="1"/>
</dbReference>
<keyword evidence="1" id="KW-0233">DNA recombination</keyword>
<sequence>MDTLPSQIPRLSPHELWHTCGTALRQHGLDIYTIQQYLGCRDIEVTANTCVHSTAACIVCFQQYYDKFTTKCTANRSKTPNFPALLCKTCNQIS</sequence>
<accession>A0A1Y4L4Q3</accession>
<dbReference type="InterPro" id="IPR013762">
    <property type="entry name" value="Integrase-like_cat_sf"/>
</dbReference>